<dbReference type="GO" id="GO:0017004">
    <property type="term" value="P:cytochrome complex assembly"/>
    <property type="evidence" value="ECO:0007669"/>
    <property type="project" value="UniProtKB-KW"/>
</dbReference>
<evidence type="ECO:0000256" key="1">
    <source>
        <dbReference type="ARBA" id="ARBA00005417"/>
    </source>
</evidence>
<evidence type="ECO:0000256" key="2">
    <source>
        <dbReference type="ARBA" id="ARBA00022448"/>
    </source>
</evidence>
<dbReference type="InterPro" id="IPR003439">
    <property type="entry name" value="ABC_transporter-like_ATP-bd"/>
</dbReference>
<evidence type="ECO:0000313" key="8">
    <source>
        <dbReference type="Proteomes" id="UP000318834"/>
    </source>
</evidence>
<evidence type="ECO:0000256" key="5">
    <source>
        <dbReference type="ARBA" id="ARBA00022840"/>
    </source>
</evidence>
<dbReference type="AlphaFoldDB" id="A0A537IVE4"/>
<keyword evidence="5 7" id="KW-0067">ATP-binding</keyword>
<dbReference type="EMBL" id="VBAP01000044">
    <property type="protein sequence ID" value="TMI75299.1"/>
    <property type="molecule type" value="Genomic_DNA"/>
</dbReference>
<name>A0A537IVE4_9BACT</name>
<evidence type="ECO:0000256" key="4">
    <source>
        <dbReference type="ARBA" id="ARBA00022748"/>
    </source>
</evidence>
<comment type="caution">
    <text evidence="7">The sequence shown here is derived from an EMBL/GenBank/DDBJ whole genome shotgun (WGS) entry which is preliminary data.</text>
</comment>
<dbReference type="GO" id="GO:0016887">
    <property type="term" value="F:ATP hydrolysis activity"/>
    <property type="evidence" value="ECO:0007669"/>
    <property type="project" value="InterPro"/>
</dbReference>
<accession>A0A537IVE4</accession>
<dbReference type="SMART" id="SM00382">
    <property type="entry name" value="AAA"/>
    <property type="match status" value="1"/>
</dbReference>
<dbReference type="GO" id="GO:0022857">
    <property type="term" value="F:transmembrane transporter activity"/>
    <property type="evidence" value="ECO:0007669"/>
    <property type="project" value="InterPro"/>
</dbReference>
<dbReference type="PANTHER" id="PTHR43335:SF2">
    <property type="entry name" value="ABC TRANSPORTER, ATP-BINDING PROTEIN"/>
    <property type="match status" value="1"/>
</dbReference>
<dbReference type="SUPFAM" id="SSF52540">
    <property type="entry name" value="P-loop containing nucleoside triphosphate hydrolases"/>
    <property type="match status" value="1"/>
</dbReference>
<evidence type="ECO:0000259" key="6">
    <source>
        <dbReference type="PROSITE" id="PS50893"/>
    </source>
</evidence>
<evidence type="ECO:0000313" key="7">
    <source>
        <dbReference type="EMBL" id="TMI75299.1"/>
    </source>
</evidence>
<dbReference type="NCBIfam" id="TIGR01189">
    <property type="entry name" value="ccmA"/>
    <property type="match status" value="1"/>
</dbReference>
<proteinExistence type="inferred from homology"/>
<keyword evidence="4" id="KW-0201">Cytochrome c-type biogenesis</keyword>
<dbReference type="PANTHER" id="PTHR43335">
    <property type="entry name" value="ABC TRANSPORTER, ATP-BINDING PROTEIN"/>
    <property type="match status" value="1"/>
</dbReference>
<keyword evidence="2" id="KW-0813">Transport</keyword>
<dbReference type="InterPro" id="IPR005895">
    <property type="entry name" value="ABC_transptr_haem_export_CcmA"/>
</dbReference>
<feature type="domain" description="ABC transporter" evidence="6">
    <location>
        <begin position="14"/>
        <end position="240"/>
    </location>
</feature>
<dbReference type="PROSITE" id="PS50893">
    <property type="entry name" value="ABC_TRANSPORTER_2"/>
    <property type="match status" value="1"/>
</dbReference>
<dbReference type="Proteomes" id="UP000318834">
    <property type="component" value="Unassembled WGS sequence"/>
</dbReference>
<dbReference type="InterPro" id="IPR027417">
    <property type="entry name" value="P-loop_NTPase"/>
</dbReference>
<reference evidence="7 8" key="1">
    <citation type="journal article" date="2019" name="Nat. Microbiol.">
        <title>Mediterranean grassland soil C-N compound turnover is dependent on rainfall and depth, and is mediated by genomically divergent microorganisms.</title>
        <authorList>
            <person name="Diamond S."/>
            <person name="Andeer P.F."/>
            <person name="Li Z."/>
            <person name="Crits-Christoph A."/>
            <person name="Burstein D."/>
            <person name="Anantharaman K."/>
            <person name="Lane K.R."/>
            <person name="Thomas B.C."/>
            <person name="Pan C."/>
            <person name="Northen T.R."/>
            <person name="Banfield J.F."/>
        </authorList>
    </citation>
    <scope>NUCLEOTIDE SEQUENCE [LARGE SCALE GENOMIC DNA]</scope>
    <source>
        <strain evidence="7">NP_8</strain>
    </source>
</reference>
<sequence>MRNDLNAGVDTSAVITRGLARRFSIEWAVREVTFVLPPRSVLLLVGPNASGKTTLLRLLATALRPTDGSASVFGRDLVRDADAVRRLIAFVGTSAGVYDLLTARENLRFAAAMGGRPDAPVASWLDRVGLTAVADAPVRTLSNGMKRRLALARAWLTSPRLLLLDEPYSGLDSEGLTLVAEMASDTTRRGGSVIIATHEWERGMKMADAVLALAAGRPVEIGPAAQLTAADLAAAAGGTR</sequence>
<dbReference type="Gene3D" id="3.40.50.300">
    <property type="entry name" value="P-loop containing nucleotide triphosphate hydrolases"/>
    <property type="match status" value="1"/>
</dbReference>
<organism evidence="7 8">
    <name type="scientific">Candidatus Segetimicrobium genomatis</name>
    <dbReference type="NCBI Taxonomy" id="2569760"/>
    <lineage>
        <taxon>Bacteria</taxon>
        <taxon>Bacillati</taxon>
        <taxon>Candidatus Sysuimicrobiota</taxon>
        <taxon>Candidatus Sysuimicrobiia</taxon>
        <taxon>Candidatus Sysuimicrobiales</taxon>
        <taxon>Candidatus Segetimicrobiaceae</taxon>
        <taxon>Candidatus Segetimicrobium</taxon>
    </lineage>
</organism>
<gene>
    <name evidence="7" type="primary">ccmA</name>
    <name evidence="7" type="ORF">E6H05_06655</name>
</gene>
<dbReference type="GO" id="GO:0005524">
    <property type="term" value="F:ATP binding"/>
    <property type="evidence" value="ECO:0007669"/>
    <property type="project" value="UniProtKB-KW"/>
</dbReference>
<evidence type="ECO:0000256" key="3">
    <source>
        <dbReference type="ARBA" id="ARBA00022741"/>
    </source>
</evidence>
<dbReference type="InterPro" id="IPR003593">
    <property type="entry name" value="AAA+_ATPase"/>
</dbReference>
<comment type="similarity">
    <text evidence="1">Belongs to the ABC transporter superfamily.</text>
</comment>
<keyword evidence="3" id="KW-0547">Nucleotide-binding</keyword>
<protein>
    <submittedName>
        <fullName evidence="7">Heme ABC exporter ATP-binding protein CcmA</fullName>
    </submittedName>
</protein>
<dbReference type="Pfam" id="PF00005">
    <property type="entry name" value="ABC_tran"/>
    <property type="match status" value="1"/>
</dbReference>